<evidence type="ECO:0000259" key="2">
    <source>
        <dbReference type="PROSITE" id="PS51175"/>
    </source>
</evidence>
<proteinExistence type="predicted"/>
<dbReference type="RefSeq" id="WP_136533925.1">
    <property type="nucleotide sequence ID" value="NZ_STGY01000028.1"/>
</dbReference>
<dbReference type="AlphaFoldDB" id="A0A4S8QCI7"/>
<dbReference type="InterPro" id="IPR012938">
    <property type="entry name" value="Glc/Sorbosone_DH"/>
</dbReference>
<dbReference type="Gene3D" id="2.120.10.30">
    <property type="entry name" value="TolB, C-terminal domain"/>
    <property type="match status" value="1"/>
</dbReference>
<reference evidence="4" key="1">
    <citation type="submission" date="2019-04" db="EMBL/GenBank/DDBJ databases">
        <title>Nocardioides xinjiangensis sp. nov.</title>
        <authorList>
            <person name="Liu S."/>
        </authorList>
    </citation>
    <scope>NUCLEOTIDE SEQUENCE [LARGE SCALE GENOMIC DNA]</scope>
    <source>
        <strain evidence="4">18</strain>
    </source>
</reference>
<dbReference type="Pfam" id="PF03422">
    <property type="entry name" value="CBM_6"/>
    <property type="match status" value="1"/>
</dbReference>
<dbReference type="InterPro" id="IPR005084">
    <property type="entry name" value="CBM6"/>
</dbReference>
<dbReference type="SUPFAM" id="SSF49785">
    <property type="entry name" value="Galactose-binding domain-like"/>
    <property type="match status" value="1"/>
</dbReference>
<keyword evidence="1" id="KW-0732">Signal</keyword>
<dbReference type="InterPro" id="IPR011042">
    <property type="entry name" value="6-blade_b-propeller_TolB-like"/>
</dbReference>
<sequence length="484" mass="50353">MRRKLAAAAAALAIATLGVGSAVAHADPEEPGSAQQVGFDYSSGQVLAQGLSIPWGLAFLPDGRALVSERDSGEILLYSGFDNPEVIGRIEVPPPDGPWDERGLLGLAVSPNYEEDGYVYAYHSTNEDNRVVRFAIDDFAPEPILTGIPSARNHDGGRLAFGPDGKLYISTGDAENTANAQDLESLGGKILRANPDGSVPDDNPFEGSLVYSYGHRNVQGLAWGSDGEMYASEFGQNTWDELNHIEAGANYGWPEVEGTGGDPAFTEPLITWTPAEASPSGVEIVDDVAYIGALRGQRLWTVPVSGGEAGEPAAVLEYEIGRIRTVEVAPDGWLWLATSNGSGEDILVRYPPLDGGGGGDPVRYQAEDAPATCDGTIDSNHAGYTSTGFCNSTNAVGAAAQFTVNAASAGAATVEIRFANGSTARGADVVVNGSTVASTSFENTGAWSAWSTKTVTVPLNAGDNTIRLVATGSGGLPNIDSLDA</sequence>
<evidence type="ECO:0000313" key="3">
    <source>
        <dbReference type="EMBL" id="THV42243.1"/>
    </source>
</evidence>
<keyword evidence="4" id="KW-1185">Reference proteome</keyword>
<evidence type="ECO:0000313" key="4">
    <source>
        <dbReference type="Proteomes" id="UP000308760"/>
    </source>
</evidence>
<dbReference type="GO" id="GO:0030246">
    <property type="term" value="F:carbohydrate binding"/>
    <property type="evidence" value="ECO:0007669"/>
    <property type="project" value="InterPro"/>
</dbReference>
<dbReference type="CDD" id="cd04082">
    <property type="entry name" value="CBM35_pectate_lyase-like"/>
    <property type="match status" value="1"/>
</dbReference>
<comment type="caution">
    <text evidence="3">The sequence shown here is derived from an EMBL/GenBank/DDBJ whole genome shotgun (WGS) entry which is preliminary data.</text>
</comment>
<reference evidence="3 4" key="2">
    <citation type="submission" date="2019-05" db="EMBL/GenBank/DDBJ databases">
        <title>Glycomyces buryatensis sp. nov.</title>
        <authorList>
            <person name="Nikitina E."/>
        </authorList>
    </citation>
    <scope>NUCLEOTIDE SEQUENCE [LARGE SCALE GENOMIC DNA]</scope>
    <source>
        <strain evidence="3 4">18</strain>
    </source>
</reference>
<gene>
    <name evidence="3" type="ORF">FAB82_07500</name>
</gene>
<accession>A0A4S8QCI7</accession>
<name>A0A4S8QCI7_9ACTN</name>
<dbReference type="OrthoDB" id="9770043at2"/>
<dbReference type="SUPFAM" id="SSF50952">
    <property type="entry name" value="Soluble quinoprotein glucose dehydrogenase"/>
    <property type="match status" value="1"/>
</dbReference>
<dbReference type="EMBL" id="STGY01000028">
    <property type="protein sequence ID" value="THV42243.1"/>
    <property type="molecule type" value="Genomic_DNA"/>
</dbReference>
<dbReference type="PANTHER" id="PTHR19328:SF13">
    <property type="entry name" value="HIPL1 PROTEIN"/>
    <property type="match status" value="1"/>
</dbReference>
<dbReference type="Pfam" id="PF07995">
    <property type="entry name" value="GSDH"/>
    <property type="match status" value="1"/>
</dbReference>
<feature type="chain" id="PRO_5020486644" evidence="1">
    <location>
        <begin position="27"/>
        <end position="484"/>
    </location>
</feature>
<protein>
    <submittedName>
        <fullName evidence="3">Carbohydrate-binding protein</fullName>
    </submittedName>
</protein>
<feature type="signal peptide" evidence="1">
    <location>
        <begin position="1"/>
        <end position="26"/>
    </location>
</feature>
<organism evidence="3 4">
    <name type="scientific">Glycomyces buryatensis</name>
    <dbReference type="NCBI Taxonomy" id="2570927"/>
    <lineage>
        <taxon>Bacteria</taxon>
        <taxon>Bacillati</taxon>
        <taxon>Actinomycetota</taxon>
        <taxon>Actinomycetes</taxon>
        <taxon>Glycomycetales</taxon>
        <taxon>Glycomycetaceae</taxon>
        <taxon>Glycomyces</taxon>
    </lineage>
</organism>
<dbReference type="Proteomes" id="UP000308760">
    <property type="component" value="Unassembled WGS sequence"/>
</dbReference>
<dbReference type="InterPro" id="IPR011041">
    <property type="entry name" value="Quinoprot_gluc/sorb_DH_b-prop"/>
</dbReference>
<evidence type="ECO:0000256" key="1">
    <source>
        <dbReference type="SAM" id="SignalP"/>
    </source>
</evidence>
<dbReference type="Gene3D" id="2.60.120.260">
    <property type="entry name" value="Galactose-binding domain-like"/>
    <property type="match status" value="1"/>
</dbReference>
<dbReference type="PANTHER" id="PTHR19328">
    <property type="entry name" value="HEDGEHOG-INTERACTING PROTEIN"/>
    <property type="match status" value="1"/>
</dbReference>
<dbReference type="InterPro" id="IPR008979">
    <property type="entry name" value="Galactose-bd-like_sf"/>
</dbReference>
<feature type="domain" description="CBM6" evidence="2">
    <location>
        <begin position="362"/>
        <end position="484"/>
    </location>
</feature>
<dbReference type="PROSITE" id="PS51175">
    <property type="entry name" value="CBM6"/>
    <property type="match status" value="1"/>
</dbReference>